<dbReference type="GO" id="GO:0050660">
    <property type="term" value="F:flavin adenine dinucleotide binding"/>
    <property type="evidence" value="ECO:0007669"/>
    <property type="project" value="InterPro"/>
</dbReference>
<sequence>MQYERGSPQSYDQWAKITGDRTWKYEQILKYFKKMEEYLGISTKEGNGDMNDGTLNLTLGQEIWFNAGRELGFTIFNFSEPQRVGFHPLRFTQKNGMRINTYAAFLKTIEETRKTFLEIRRYSIVSKILFEGKRATGVYYTRHGIPRVASAMKEVIICAGTFKTPILLIKSGIGSESQLRAANVGPIIAILPEVGRNLQDHPIVQIGPISFDDNITLWNPQQNFTFEDVEQFFKFKKGPLTNPYELKFGEAIVASNGSAREVGPGWPDLQISFDSVKCTIRLIRSHSRGLLKFNSSATGIEDPFFLTAEFKFFKIDRDIDAMIQGIDFCFKVVESTESFQKFGAKHVHQSIAECDHEEFGSKEYWTCYVKHTAGLSYSAVGTCRMGKKYELDPPRSSVVDHKLRVHDVENLRIVDASVMPTIPNANVAAATMMIAEKSSDIIINHYCRKNSKLCETKNKS</sequence>
<dbReference type="InterPro" id="IPR007867">
    <property type="entry name" value="GMC_OxRtase_C"/>
</dbReference>
<reference evidence="5" key="1">
    <citation type="submission" date="2021-06" db="EMBL/GenBank/DDBJ databases">
        <authorList>
            <person name="Hodson N. C."/>
            <person name="Mongue J. A."/>
            <person name="Jaron S. K."/>
        </authorList>
    </citation>
    <scope>NUCLEOTIDE SEQUENCE</scope>
</reference>
<dbReference type="PANTHER" id="PTHR11552:SF147">
    <property type="entry name" value="CHOLINE DEHYDROGENASE, MITOCHONDRIAL"/>
    <property type="match status" value="1"/>
</dbReference>
<evidence type="ECO:0000256" key="2">
    <source>
        <dbReference type="ARBA" id="ARBA00022630"/>
    </source>
</evidence>
<evidence type="ECO:0000313" key="6">
    <source>
        <dbReference type="Proteomes" id="UP000708208"/>
    </source>
</evidence>
<gene>
    <name evidence="5" type="ORF">AFUS01_LOCUS28986</name>
</gene>
<protein>
    <recommendedName>
        <fullName evidence="4">Glucose-methanol-choline oxidoreductase N-terminal domain-containing protein</fullName>
    </recommendedName>
</protein>
<dbReference type="Proteomes" id="UP000708208">
    <property type="component" value="Unassembled WGS sequence"/>
</dbReference>
<dbReference type="Pfam" id="PF05199">
    <property type="entry name" value="GMC_oxred_C"/>
    <property type="match status" value="1"/>
</dbReference>
<name>A0A8J2KT06_9HEXA</name>
<comment type="cofactor">
    <cofactor evidence="1">
        <name>FAD</name>
        <dbReference type="ChEBI" id="CHEBI:57692"/>
    </cofactor>
</comment>
<keyword evidence="2" id="KW-0285">Flavoprotein</keyword>
<feature type="domain" description="Glucose-methanol-choline oxidoreductase N-terminal" evidence="4">
    <location>
        <begin position="160"/>
        <end position="174"/>
    </location>
</feature>
<dbReference type="InterPro" id="IPR012132">
    <property type="entry name" value="GMC_OxRdtase"/>
</dbReference>
<dbReference type="PIRSF" id="PIRSF000137">
    <property type="entry name" value="Alcohol_oxidase"/>
    <property type="match status" value="1"/>
</dbReference>
<evidence type="ECO:0000313" key="5">
    <source>
        <dbReference type="EMBL" id="CAG7818484.1"/>
    </source>
</evidence>
<dbReference type="GO" id="GO:0016614">
    <property type="term" value="F:oxidoreductase activity, acting on CH-OH group of donors"/>
    <property type="evidence" value="ECO:0007669"/>
    <property type="project" value="InterPro"/>
</dbReference>
<keyword evidence="6" id="KW-1185">Reference proteome</keyword>
<dbReference type="Pfam" id="PF00732">
    <property type="entry name" value="GMC_oxred_N"/>
    <property type="match status" value="1"/>
</dbReference>
<dbReference type="PANTHER" id="PTHR11552">
    <property type="entry name" value="GLUCOSE-METHANOL-CHOLINE GMC OXIDOREDUCTASE"/>
    <property type="match status" value="1"/>
</dbReference>
<dbReference type="AlphaFoldDB" id="A0A8J2KT06"/>
<proteinExistence type="predicted"/>
<dbReference type="InterPro" id="IPR000172">
    <property type="entry name" value="GMC_OxRdtase_N"/>
</dbReference>
<accession>A0A8J2KT06</accession>
<evidence type="ECO:0000256" key="3">
    <source>
        <dbReference type="ARBA" id="ARBA00022827"/>
    </source>
</evidence>
<evidence type="ECO:0000256" key="1">
    <source>
        <dbReference type="ARBA" id="ARBA00001974"/>
    </source>
</evidence>
<keyword evidence="3" id="KW-0274">FAD</keyword>
<comment type="caution">
    <text evidence="5">The sequence shown here is derived from an EMBL/GenBank/DDBJ whole genome shotgun (WGS) entry which is preliminary data.</text>
</comment>
<dbReference type="OrthoDB" id="269227at2759"/>
<organism evidence="5 6">
    <name type="scientific">Allacma fusca</name>
    <dbReference type="NCBI Taxonomy" id="39272"/>
    <lineage>
        <taxon>Eukaryota</taxon>
        <taxon>Metazoa</taxon>
        <taxon>Ecdysozoa</taxon>
        <taxon>Arthropoda</taxon>
        <taxon>Hexapoda</taxon>
        <taxon>Collembola</taxon>
        <taxon>Symphypleona</taxon>
        <taxon>Sminthuridae</taxon>
        <taxon>Allacma</taxon>
    </lineage>
</organism>
<dbReference type="EMBL" id="CAJVCH010421827">
    <property type="protein sequence ID" value="CAG7818484.1"/>
    <property type="molecule type" value="Genomic_DNA"/>
</dbReference>
<evidence type="ECO:0000259" key="4">
    <source>
        <dbReference type="PROSITE" id="PS00624"/>
    </source>
</evidence>
<dbReference type="PROSITE" id="PS00624">
    <property type="entry name" value="GMC_OXRED_2"/>
    <property type="match status" value="1"/>
</dbReference>